<accession>A0A8T0G926</accession>
<dbReference type="AlphaFoldDB" id="A0A8T0G926"/>
<keyword evidence="2" id="KW-1185">Reference proteome</keyword>
<proteinExistence type="predicted"/>
<sequence length="145" mass="16937">MAPYIVYYDTWRVCPNCIHTKLVAQFYEDLWTFSQCEDHPIPIQPLEVPNDEETNLVEEFECKCLECEQNMETTRWFKCLIANMISEVVENEDSRSEKEQVDSITKETHGSLSIAFQCGSEDEDINQESHGPSLTMEFQCGYEKF</sequence>
<organism evidence="1 2">
    <name type="scientific">Ceratodon purpureus</name>
    <name type="common">Fire moss</name>
    <name type="synonym">Dicranum purpureum</name>
    <dbReference type="NCBI Taxonomy" id="3225"/>
    <lineage>
        <taxon>Eukaryota</taxon>
        <taxon>Viridiplantae</taxon>
        <taxon>Streptophyta</taxon>
        <taxon>Embryophyta</taxon>
        <taxon>Bryophyta</taxon>
        <taxon>Bryophytina</taxon>
        <taxon>Bryopsida</taxon>
        <taxon>Dicranidae</taxon>
        <taxon>Pseudoditrichales</taxon>
        <taxon>Ditrichaceae</taxon>
        <taxon>Ceratodon</taxon>
    </lineage>
</organism>
<reference evidence="1" key="1">
    <citation type="submission" date="2020-06" db="EMBL/GenBank/DDBJ databases">
        <title>WGS assembly of Ceratodon purpureus strain R40.</title>
        <authorList>
            <person name="Carey S.B."/>
            <person name="Jenkins J."/>
            <person name="Shu S."/>
            <person name="Lovell J.T."/>
            <person name="Sreedasyam A."/>
            <person name="Maumus F."/>
            <person name="Tiley G.P."/>
            <person name="Fernandez-Pozo N."/>
            <person name="Barry K."/>
            <person name="Chen C."/>
            <person name="Wang M."/>
            <person name="Lipzen A."/>
            <person name="Daum C."/>
            <person name="Saski C.A."/>
            <person name="Payton A.C."/>
            <person name="Mcbreen J.C."/>
            <person name="Conrad R.E."/>
            <person name="Kollar L.M."/>
            <person name="Olsson S."/>
            <person name="Huttunen S."/>
            <person name="Landis J.B."/>
            <person name="Wickett N.J."/>
            <person name="Johnson M.G."/>
            <person name="Rensing S.A."/>
            <person name="Grimwood J."/>
            <person name="Schmutz J."/>
            <person name="Mcdaniel S.F."/>
        </authorList>
    </citation>
    <scope>NUCLEOTIDE SEQUENCE</scope>
    <source>
        <strain evidence="1">R40</strain>
    </source>
</reference>
<dbReference type="Proteomes" id="UP000822688">
    <property type="component" value="Chromosome 12"/>
</dbReference>
<evidence type="ECO:0000313" key="2">
    <source>
        <dbReference type="Proteomes" id="UP000822688"/>
    </source>
</evidence>
<evidence type="ECO:0000313" key="1">
    <source>
        <dbReference type="EMBL" id="KAG0554388.1"/>
    </source>
</evidence>
<gene>
    <name evidence="1" type="ORF">KC19_12G087600</name>
</gene>
<comment type="caution">
    <text evidence="1">The sequence shown here is derived from an EMBL/GenBank/DDBJ whole genome shotgun (WGS) entry which is preliminary data.</text>
</comment>
<dbReference type="EMBL" id="CM026433">
    <property type="protein sequence ID" value="KAG0554388.1"/>
    <property type="molecule type" value="Genomic_DNA"/>
</dbReference>
<protein>
    <submittedName>
        <fullName evidence="1">Uncharacterized protein</fullName>
    </submittedName>
</protein>
<name>A0A8T0G926_CERPU</name>